<dbReference type="RefSeq" id="XP_011772531.1">
    <property type="nucleotide sequence ID" value="XM_011774229.1"/>
</dbReference>
<protein>
    <submittedName>
        <fullName evidence="3">Uncharacterized protein</fullName>
    </submittedName>
</protein>
<dbReference type="EMBL" id="FN554966">
    <property type="protein sequence ID" value="CBH10241.1"/>
    <property type="molecule type" value="Genomic_DNA"/>
</dbReference>
<dbReference type="VEuPathDB" id="TriTrypDB:Tbg972.3.5830"/>
<proteinExistence type="predicted"/>
<dbReference type="OrthoDB" id="263994at2759"/>
<evidence type="ECO:0000313" key="4">
    <source>
        <dbReference type="Proteomes" id="UP000002316"/>
    </source>
</evidence>
<feature type="compositionally biased region" description="Polar residues" evidence="1">
    <location>
        <begin position="355"/>
        <end position="370"/>
    </location>
</feature>
<name>C9ZKM5_TRYB9</name>
<reference evidence="4" key="1">
    <citation type="journal article" date="2010" name="PLoS Negl. Trop. Dis.">
        <title>The genome sequence of Trypanosoma brucei gambiense, causative agent of chronic human african trypanosomiasis.</title>
        <authorList>
            <person name="Jackson A.P."/>
            <person name="Sanders M."/>
            <person name="Berry A."/>
            <person name="McQuillan J."/>
            <person name="Aslett M.A."/>
            <person name="Quail M.A."/>
            <person name="Chukualim B."/>
            <person name="Capewell P."/>
            <person name="MacLeod A."/>
            <person name="Melville S.E."/>
            <person name="Gibson W."/>
            <person name="Barry J.D."/>
            <person name="Berriman M."/>
            <person name="Hertz-Fowler C."/>
        </authorList>
    </citation>
    <scope>NUCLEOTIDE SEQUENCE [LARGE SCALE GENOMIC DNA]</scope>
    <source>
        <strain evidence="4">MHOM/CI/86/DAL972</strain>
    </source>
</reference>
<feature type="region of interest" description="Disordered" evidence="1">
    <location>
        <begin position="348"/>
        <end position="370"/>
    </location>
</feature>
<accession>C9ZKM5</accession>
<organism evidence="3 4">
    <name type="scientific">Trypanosoma brucei gambiense (strain MHOM/CI/86/DAL972)</name>
    <dbReference type="NCBI Taxonomy" id="679716"/>
    <lineage>
        <taxon>Eukaryota</taxon>
        <taxon>Discoba</taxon>
        <taxon>Euglenozoa</taxon>
        <taxon>Kinetoplastea</taxon>
        <taxon>Metakinetoplastina</taxon>
        <taxon>Trypanosomatida</taxon>
        <taxon>Trypanosomatidae</taxon>
        <taxon>Trypanosoma</taxon>
    </lineage>
</organism>
<keyword evidence="2" id="KW-1133">Transmembrane helix</keyword>
<keyword evidence="2" id="KW-0472">Membrane</keyword>
<dbReference type="GeneID" id="23859396"/>
<dbReference type="AlphaFoldDB" id="C9ZKM5"/>
<evidence type="ECO:0000313" key="3">
    <source>
        <dbReference type="EMBL" id="CBH10241.1"/>
    </source>
</evidence>
<evidence type="ECO:0000256" key="1">
    <source>
        <dbReference type="SAM" id="MobiDB-lite"/>
    </source>
</evidence>
<evidence type="ECO:0000256" key="2">
    <source>
        <dbReference type="SAM" id="Phobius"/>
    </source>
</evidence>
<feature type="region of interest" description="Disordered" evidence="1">
    <location>
        <begin position="412"/>
        <end position="434"/>
    </location>
</feature>
<feature type="transmembrane region" description="Helical" evidence="2">
    <location>
        <begin position="376"/>
        <end position="401"/>
    </location>
</feature>
<keyword evidence="2" id="KW-0812">Transmembrane</keyword>
<gene>
    <name evidence="3" type="ORF">TbgDal_III5830</name>
</gene>
<sequence length="466" mass="50083">MVLWPQCLRTSAVTESICKLQGSLSCVVPFLPTPIQLPCMFSFLLFPCLLDASMGREVSWAELPLVVDLSDELTPSSLRQAHWYVDLLTNPPPAPHPFRTFLSEVEAIRFAATKLSSKHSVDPSLVDVAETPVQQMYQQQLPPLHSNEIAGTVSSAGEDITARALLEGLRERQGHSLGTALHRRWVRLPQAYLSWMSQRIADVVLRCVMPLLGGGEEYRMDSDKGTKVSERYDVHVRYFPSVTHDSDSQNLFCAEIVVRDVEQLQRINDSVSLLRAKYTAVRAEGQTLQSSLAFWRSVALDGSTDELEGVKGESYGWAGDGISGHAALKPPGGLFGVEGHGGWLQPTRRQMGRGANSQQGRGAGISNSHESPAQSAAGLVAVFYLSFSGVAYAGVVCGGAARRICATASMTGAAGAEGHPSGTAPDRTGETDVTTVSHKGEAGDVEPVFFLPCSSGSSFVRGLLGL</sequence>
<dbReference type="KEGG" id="tbg:TbgDal_III5830"/>
<dbReference type="Proteomes" id="UP000002316">
    <property type="component" value="Chromosome 3"/>
</dbReference>